<comment type="caution">
    <text evidence="1">The sequence shown here is derived from an EMBL/GenBank/DDBJ whole genome shotgun (WGS) entry which is preliminary data.</text>
</comment>
<sequence length="31" mass="3573">MKKPDYHIIDPLIEPLVKAFITEFGSHSSMK</sequence>
<dbReference type="EMBL" id="CAHPSF010000020">
    <property type="protein sequence ID" value="CAB5718592.1"/>
    <property type="molecule type" value="Genomic_DNA"/>
</dbReference>
<dbReference type="Proteomes" id="UP000834611">
    <property type="component" value="Unassembled WGS sequence"/>
</dbReference>
<gene>
    <name evidence="1" type="ORF">GHA_04438</name>
</gene>
<reference evidence="1" key="1">
    <citation type="submission" date="2020-05" db="EMBL/GenBank/DDBJ databases">
        <authorList>
            <person name="Delgado-Blas J."/>
        </authorList>
    </citation>
    <scope>NUCLEOTIDE SEQUENCE</scope>
    <source>
        <strain evidence="1">BB1453</strain>
    </source>
</reference>
<proteinExistence type="predicted"/>
<dbReference type="AlphaFoldDB" id="A0A9N8H1K3"/>
<organism evidence="1 2">
    <name type="scientific">Providencia rettgeri</name>
    <dbReference type="NCBI Taxonomy" id="587"/>
    <lineage>
        <taxon>Bacteria</taxon>
        <taxon>Pseudomonadati</taxon>
        <taxon>Pseudomonadota</taxon>
        <taxon>Gammaproteobacteria</taxon>
        <taxon>Enterobacterales</taxon>
        <taxon>Morganellaceae</taxon>
        <taxon>Providencia</taxon>
    </lineage>
</organism>
<accession>A0A9N8H1K3</accession>
<evidence type="ECO:0000313" key="1">
    <source>
        <dbReference type="EMBL" id="CAB5718592.1"/>
    </source>
</evidence>
<name>A0A9N8H1K3_PRORE</name>
<protein>
    <submittedName>
        <fullName evidence="1">Uncharacterized protein</fullName>
    </submittedName>
</protein>
<evidence type="ECO:0000313" key="2">
    <source>
        <dbReference type="Proteomes" id="UP000834611"/>
    </source>
</evidence>